<organism evidence="1 2">
    <name type="scientific">Brachionus calyciflorus</name>
    <dbReference type="NCBI Taxonomy" id="104777"/>
    <lineage>
        <taxon>Eukaryota</taxon>
        <taxon>Metazoa</taxon>
        <taxon>Spiralia</taxon>
        <taxon>Gnathifera</taxon>
        <taxon>Rotifera</taxon>
        <taxon>Eurotatoria</taxon>
        <taxon>Monogononta</taxon>
        <taxon>Pseudotrocha</taxon>
        <taxon>Ploima</taxon>
        <taxon>Brachionidae</taxon>
        <taxon>Brachionus</taxon>
    </lineage>
</organism>
<comment type="caution">
    <text evidence="1">The sequence shown here is derived from an EMBL/GenBank/DDBJ whole genome shotgun (WGS) entry which is preliminary data.</text>
</comment>
<dbReference type="OrthoDB" id="10222964at2759"/>
<evidence type="ECO:0000313" key="2">
    <source>
        <dbReference type="Proteomes" id="UP000663879"/>
    </source>
</evidence>
<proteinExistence type="predicted"/>
<dbReference type="InterPro" id="IPR015943">
    <property type="entry name" value="WD40/YVTN_repeat-like_dom_sf"/>
</dbReference>
<dbReference type="EMBL" id="CAJNOC010003318">
    <property type="protein sequence ID" value="CAF0977485.1"/>
    <property type="molecule type" value="Genomic_DNA"/>
</dbReference>
<accession>A0A814F916</accession>
<dbReference type="Proteomes" id="UP000663879">
    <property type="component" value="Unassembled WGS sequence"/>
</dbReference>
<dbReference type="AlphaFoldDB" id="A0A814F916"/>
<name>A0A814F916_9BILA</name>
<dbReference type="SUPFAM" id="SSF50978">
    <property type="entry name" value="WD40 repeat-like"/>
    <property type="match status" value="1"/>
</dbReference>
<gene>
    <name evidence="1" type="ORF">OXX778_LOCUS15244</name>
</gene>
<dbReference type="Gene3D" id="2.130.10.10">
    <property type="entry name" value="YVTN repeat-like/Quinoprotein amine dehydrogenase"/>
    <property type="match status" value="1"/>
</dbReference>
<dbReference type="InterPro" id="IPR036322">
    <property type="entry name" value="WD40_repeat_dom_sf"/>
</dbReference>
<protein>
    <submittedName>
        <fullName evidence="1">Uncharacterized protein</fullName>
    </submittedName>
</protein>
<reference evidence="1" key="1">
    <citation type="submission" date="2021-02" db="EMBL/GenBank/DDBJ databases">
        <authorList>
            <person name="Nowell W R."/>
        </authorList>
    </citation>
    <scope>NUCLEOTIDE SEQUENCE</scope>
    <source>
        <strain evidence="1">Ploen Becks lab</strain>
    </source>
</reference>
<keyword evidence="2" id="KW-1185">Reference proteome</keyword>
<evidence type="ECO:0000313" key="1">
    <source>
        <dbReference type="EMBL" id="CAF0977485.1"/>
    </source>
</evidence>
<sequence>MSSKNCEYCNIFKEELYLITLPCGYIVCYEHVNKSSNSIDCFMCKEHKIDLNSCLNMKKNRDKINEINRISKFKDLKLELEKINVVKSDPKYFIDECNLINKIDLKREQIKLEFDKNIDKSFQNLINQAKRLREEYENSLEKKLKDFNINELNENLDSAQIDKIEKIKIIPMVNYLDQIKKINFLNSNYKFPFYGNNLGEIVGIIHTTKLSNELSKIKKTSRSCCFSSNFISELPTGQITGASILDPKTLAIWNYESNSISKIKGESNIVYSTVTSSGYIVCFYEDFSVKVWLSGNIIKNFKLINFSSYFSIKCDHSFLIFYDTLFLIRIFNFLTGDLVQFGAHRSPLLSSLLLSEKEYLTSHADLIVNLWELKNSKCLRTIEFKSKIICMDKLNDKEIVLGTDSGEIIGLYINSFKKTQFVKAGEHKIDFIHFVEENLFICSIGNQLKLWENSNGAFRIVSKKKFPNLKDVLILRNGELLILEQNNQATIWA</sequence>